<keyword evidence="4" id="KW-1185">Reference proteome</keyword>
<proteinExistence type="predicted"/>
<reference evidence="3 4" key="1">
    <citation type="submission" date="2020-12" db="EMBL/GenBank/DDBJ databases">
        <title>FDA dAtabase for Regulatory Grade micrObial Sequences (FDA-ARGOS): Supporting development and validation of Infectious Disease Dx tests.</title>
        <authorList>
            <person name="Sproer C."/>
            <person name="Gronow S."/>
            <person name="Severitt S."/>
            <person name="Schroder I."/>
            <person name="Tallon L."/>
            <person name="Sadzewicz L."/>
            <person name="Zhao X."/>
            <person name="Boylan J."/>
            <person name="Ott S."/>
            <person name="Bowen H."/>
            <person name="Vavikolanu K."/>
            <person name="Mehta A."/>
            <person name="Aluvathingal J."/>
            <person name="Nadendla S."/>
            <person name="Lowell S."/>
            <person name="Myers T."/>
            <person name="Yan Y."/>
            <person name="Sichtig H."/>
        </authorList>
    </citation>
    <scope>NUCLEOTIDE SEQUENCE [LARGE SCALE GENOMIC DNA]</scope>
    <source>
        <strain evidence="1 3">FDAARGOS_938</strain>
        <strain evidence="2 4">FDAARGOS_991</strain>
    </source>
</reference>
<dbReference type="Proteomes" id="UP000594774">
    <property type="component" value="Chromosome"/>
</dbReference>
<dbReference type="Gene3D" id="2.60.120.10">
    <property type="entry name" value="Jelly Rolls"/>
    <property type="match status" value="1"/>
</dbReference>
<organism evidence="1 3">
    <name type="scientific">Corynebacterium amycolatum</name>
    <dbReference type="NCBI Taxonomy" id="43765"/>
    <lineage>
        <taxon>Bacteria</taxon>
        <taxon>Bacillati</taxon>
        <taxon>Actinomycetota</taxon>
        <taxon>Actinomycetes</taxon>
        <taxon>Mycobacteriales</taxon>
        <taxon>Corynebacteriaceae</taxon>
        <taxon>Corynebacterium</taxon>
    </lineage>
</organism>
<evidence type="ECO:0000313" key="4">
    <source>
        <dbReference type="Proteomes" id="UP000595198"/>
    </source>
</evidence>
<dbReference type="InterPro" id="IPR014710">
    <property type="entry name" value="RmlC-like_jellyroll"/>
</dbReference>
<evidence type="ECO:0000313" key="1">
    <source>
        <dbReference type="EMBL" id="QPR31072.1"/>
    </source>
</evidence>
<dbReference type="Proteomes" id="UP000595198">
    <property type="component" value="Chromosome"/>
</dbReference>
<gene>
    <name evidence="1" type="ORF">I6G95_00870</name>
    <name evidence="2" type="ORF">I6H48_01465</name>
</gene>
<dbReference type="AlphaFoldDB" id="A0AB37GHL7"/>
<dbReference type="EMBL" id="CP065628">
    <property type="protein sequence ID" value="QPR31072.1"/>
    <property type="molecule type" value="Genomic_DNA"/>
</dbReference>
<sequence length="113" mass="11780">MNINSQQDDLLTQAKANSNGRAAEIVVHDGPLRQTLIALTEGTELSAHNSPPAASMLVLVGEVEITGADKTTISEGNLKVLTHVKHGVKALADSVFLLTTVTGVDGIDSHGDK</sequence>
<protein>
    <submittedName>
        <fullName evidence="1">Cupin</fullName>
    </submittedName>
</protein>
<dbReference type="EMBL" id="CP066023">
    <property type="protein sequence ID" value="QQB82950.1"/>
    <property type="molecule type" value="Genomic_DNA"/>
</dbReference>
<accession>A0AB37GHL7</accession>
<evidence type="ECO:0000313" key="3">
    <source>
        <dbReference type="Proteomes" id="UP000594774"/>
    </source>
</evidence>
<evidence type="ECO:0000313" key="2">
    <source>
        <dbReference type="EMBL" id="QQB82950.1"/>
    </source>
</evidence>
<dbReference type="RefSeq" id="WP_049189687.1">
    <property type="nucleotide sequence ID" value="NZ_CP065628.1"/>
</dbReference>
<name>A0AB37GHL7_CORAY</name>